<dbReference type="InterPro" id="IPR036388">
    <property type="entry name" value="WH-like_DNA-bd_sf"/>
</dbReference>
<dbReference type="Pfam" id="PF25873">
    <property type="entry name" value="WHD_MalT"/>
    <property type="match status" value="1"/>
</dbReference>
<dbReference type="Pfam" id="PF00196">
    <property type="entry name" value="GerE"/>
    <property type="match status" value="1"/>
</dbReference>
<organism evidence="5 6">
    <name type="scientific">Paenibacillus chungangensis</name>
    <dbReference type="NCBI Taxonomy" id="696535"/>
    <lineage>
        <taxon>Bacteria</taxon>
        <taxon>Bacillati</taxon>
        <taxon>Bacillota</taxon>
        <taxon>Bacilli</taxon>
        <taxon>Bacillales</taxon>
        <taxon>Paenibacillaceae</taxon>
        <taxon>Paenibacillus</taxon>
    </lineage>
</organism>
<proteinExistence type="predicted"/>
<dbReference type="SUPFAM" id="SSF52540">
    <property type="entry name" value="P-loop containing nucleoside triphosphate hydrolases"/>
    <property type="match status" value="1"/>
</dbReference>
<dbReference type="PANTHER" id="PTHR44688:SF25">
    <property type="entry name" value="HTH LUXR-TYPE DOMAIN-CONTAINING PROTEIN"/>
    <property type="match status" value="1"/>
</dbReference>
<dbReference type="Gene3D" id="1.25.40.10">
    <property type="entry name" value="Tetratricopeptide repeat domain"/>
    <property type="match status" value="1"/>
</dbReference>
<evidence type="ECO:0000313" key="5">
    <source>
        <dbReference type="EMBL" id="MFD0961581.1"/>
    </source>
</evidence>
<evidence type="ECO:0000313" key="6">
    <source>
        <dbReference type="Proteomes" id="UP001596989"/>
    </source>
</evidence>
<dbReference type="InterPro" id="IPR000792">
    <property type="entry name" value="Tscrpt_reg_LuxR_C"/>
</dbReference>
<evidence type="ECO:0000256" key="3">
    <source>
        <dbReference type="ARBA" id="ARBA00023163"/>
    </source>
</evidence>
<evidence type="ECO:0000256" key="2">
    <source>
        <dbReference type="ARBA" id="ARBA00023125"/>
    </source>
</evidence>
<comment type="caution">
    <text evidence="5">The sequence shown here is derived from an EMBL/GenBank/DDBJ whole genome shotgun (WGS) entry which is preliminary data.</text>
</comment>
<keyword evidence="2" id="KW-0238">DNA-binding</keyword>
<dbReference type="InterPro" id="IPR041617">
    <property type="entry name" value="TPR_MalT"/>
</dbReference>
<sequence length="854" mass="97538">MIIATKLHIPRQRSALVTRPRLIHRLNEGLNRALTLVTAPAGYGKTTLLSEWATIVDTPVAWVSLDQGENDRMRFWAHTIAALKQAYPEFDEQAVLRHAADATGDSLLAALVNGVNRISQTTVLVWDDFHHVQEPAILNDVVYLLERLPPHIHLYIASQNIPSISLSRIRVGDGLNRLGVSDLRFILEETFSFFSLCGGVELSGDEGVAVQKRTEGWAAAMRLAVLSLSEHADPASLLRIMTGMERDVSDYFFEEVLSRQPDYMQQFLLQTSILERMTGELCMAVTEMSESVSYLQQLEQESLFLVPLDEHREWYRYHHLFQQFLKAQLKIQEPQQWKGLHAAAGTWLEENGYSHEAIEQYLAGESYADALSLLELLAPELMIQEWATLCTWLSAIPESQLFARPMMLLTKLASQYLSGQTQAATDGYWRVVRWLERDTANLNSDQEMRLQAGLAFLAAIRTFLDRDFDYAVQFSKEYIERHPQGDFLIGFGSDQDGYHPVWDIYVTDDSLALAKQVLTPLLSIWSETQNKDFVAHLCIDVGKLQYERNQLDEAERYMRQARDIGKSHDNPSLATIATLWLARIAAVQDEWESANAIVHELSKQKAMRSNSRLAEKVTWFQAMLGRMQGDERPVKRWLRISGLRSKDEIPLSMVAEYDLLALWLAEQEKTEEAMILTERLLFIVSQAGRQSERIRLLVHKSRFLSVQGKVEQSMDVLEEALALAQPEGYIRTFVDEGAPLGRLFDQYINLRQNQHRRPGKKVPLSYVKRLLRLFYPLEGGISESLSNENSNLVLTVKERDVLRLMEKGLSNKEIGLQLNVTLATVKTHINNIYSKLQAKNRLQALERVRSLELF</sequence>
<dbReference type="Gene3D" id="1.10.10.10">
    <property type="entry name" value="Winged helix-like DNA-binding domain superfamily/Winged helix DNA-binding domain"/>
    <property type="match status" value="1"/>
</dbReference>
<dbReference type="Gene3D" id="3.40.50.300">
    <property type="entry name" value="P-loop containing nucleotide triphosphate hydrolases"/>
    <property type="match status" value="1"/>
</dbReference>
<dbReference type="SUPFAM" id="SSF46894">
    <property type="entry name" value="C-terminal effector domain of the bipartite response regulators"/>
    <property type="match status" value="1"/>
</dbReference>
<dbReference type="SUPFAM" id="SSF48452">
    <property type="entry name" value="TPR-like"/>
    <property type="match status" value="1"/>
</dbReference>
<dbReference type="InterPro" id="IPR027417">
    <property type="entry name" value="P-loop_NTPase"/>
</dbReference>
<evidence type="ECO:0000256" key="1">
    <source>
        <dbReference type="ARBA" id="ARBA00023015"/>
    </source>
</evidence>
<evidence type="ECO:0000259" key="4">
    <source>
        <dbReference type="PROSITE" id="PS50043"/>
    </source>
</evidence>
<dbReference type="SMART" id="SM00421">
    <property type="entry name" value="HTH_LUXR"/>
    <property type="match status" value="1"/>
</dbReference>
<dbReference type="InterPro" id="IPR059106">
    <property type="entry name" value="WHD_MalT"/>
</dbReference>
<accession>A0ABW3HVU4</accession>
<dbReference type="CDD" id="cd06170">
    <property type="entry name" value="LuxR_C_like"/>
    <property type="match status" value="1"/>
</dbReference>
<feature type="domain" description="HTH luxR-type" evidence="4">
    <location>
        <begin position="787"/>
        <end position="852"/>
    </location>
</feature>
<dbReference type="EMBL" id="JBHTJZ010000058">
    <property type="protein sequence ID" value="MFD0961581.1"/>
    <property type="molecule type" value="Genomic_DNA"/>
</dbReference>
<keyword evidence="1" id="KW-0805">Transcription regulation</keyword>
<protein>
    <submittedName>
        <fullName evidence="5">LuxR C-terminal-related transcriptional regulator</fullName>
    </submittedName>
</protein>
<keyword evidence="6" id="KW-1185">Reference proteome</keyword>
<dbReference type="Pfam" id="PF17874">
    <property type="entry name" value="TPR_MalT"/>
    <property type="match status" value="1"/>
</dbReference>
<dbReference type="Pfam" id="PF13401">
    <property type="entry name" value="AAA_22"/>
    <property type="match status" value="1"/>
</dbReference>
<keyword evidence="3" id="KW-0804">Transcription</keyword>
<dbReference type="PROSITE" id="PS50043">
    <property type="entry name" value="HTH_LUXR_2"/>
    <property type="match status" value="1"/>
</dbReference>
<gene>
    <name evidence="5" type="ORF">ACFQ2I_19720</name>
</gene>
<name>A0ABW3HVU4_9BACL</name>
<dbReference type="InterPro" id="IPR049945">
    <property type="entry name" value="AAA_22"/>
</dbReference>
<dbReference type="RefSeq" id="WP_377567290.1">
    <property type="nucleotide sequence ID" value="NZ_JBHTJZ010000058.1"/>
</dbReference>
<dbReference type="PRINTS" id="PR00038">
    <property type="entry name" value="HTHLUXR"/>
</dbReference>
<reference evidence="6" key="1">
    <citation type="journal article" date="2019" name="Int. J. Syst. Evol. Microbiol.">
        <title>The Global Catalogue of Microorganisms (GCM) 10K type strain sequencing project: providing services to taxonomists for standard genome sequencing and annotation.</title>
        <authorList>
            <consortium name="The Broad Institute Genomics Platform"/>
            <consortium name="The Broad Institute Genome Sequencing Center for Infectious Disease"/>
            <person name="Wu L."/>
            <person name="Ma J."/>
        </authorList>
    </citation>
    <scope>NUCLEOTIDE SEQUENCE [LARGE SCALE GENOMIC DNA]</scope>
    <source>
        <strain evidence="6">CCUG 59129</strain>
    </source>
</reference>
<dbReference type="PROSITE" id="PS00622">
    <property type="entry name" value="HTH_LUXR_1"/>
    <property type="match status" value="1"/>
</dbReference>
<dbReference type="Proteomes" id="UP001596989">
    <property type="component" value="Unassembled WGS sequence"/>
</dbReference>
<dbReference type="InterPro" id="IPR016032">
    <property type="entry name" value="Sig_transdc_resp-reg_C-effctor"/>
</dbReference>
<dbReference type="InterPro" id="IPR011990">
    <property type="entry name" value="TPR-like_helical_dom_sf"/>
</dbReference>
<dbReference type="PANTHER" id="PTHR44688">
    <property type="entry name" value="DNA-BINDING TRANSCRIPTIONAL ACTIVATOR DEVR_DOSR"/>
    <property type="match status" value="1"/>
</dbReference>